<evidence type="ECO:0000313" key="2">
    <source>
        <dbReference type="Proteomes" id="UP001500657"/>
    </source>
</evidence>
<accession>A0ABN0USQ3</accession>
<dbReference type="EMBL" id="BAAAFO010000004">
    <property type="protein sequence ID" value="GAA0260337.1"/>
    <property type="molecule type" value="Genomic_DNA"/>
</dbReference>
<comment type="caution">
    <text evidence="1">The sequence shown here is derived from an EMBL/GenBank/DDBJ whole genome shotgun (WGS) entry which is preliminary data.</text>
</comment>
<dbReference type="RefSeq" id="WP_343883332.1">
    <property type="nucleotide sequence ID" value="NZ_BAAAFO010000004.1"/>
</dbReference>
<gene>
    <name evidence="1" type="ORF">GCM10009126_27210</name>
</gene>
<evidence type="ECO:0000313" key="1">
    <source>
        <dbReference type="EMBL" id="GAA0260337.1"/>
    </source>
</evidence>
<organism evidence="1 2">
    <name type="scientific">Rhodanobacter caeni</name>
    <dbReference type="NCBI Taxonomy" id="657654"/>
    <lineage>
        <taxon>Bacteria</taxon>
        <taxon>Pseudomonadati</taxon>
        <taxon>Pseudomonadota</taxon>
        <taxon>Gammaproteobacteria</taxon>
        <taxon>Lysobacterales</taxon>
        <taxon>Rhodanobacteraceae</taxon>
        <taxon>Rhodanobacter</taxon>
    </lineage>
</organism>
<keyword evidence="2" id="KW-1185">Reference proteome</keyword>
<proteinExistence type="predicted"/>
<protein>
    <submittedName>
        <fullName evidence="1">Uncharacterized protein</fullName>
    </submittedName>
</protein>
<name>A0ABN0USQ3_9GAMM</name>
<sequence length="113" mass="11884">MNGHTPGDWIARPDPHGSPTDFCIGLDDDCSPVDYVAVCRARDAHLIAAAPDHAMIASSLCSGAARWEPFASGSGGEFCINGFRHATNLDQFGVPVMTDGMRAAIAAATREQP</sequence>
<dbReference type="Proteomes" id="UP001500657">
    <property type="component" value="Unassembled WGS sequence"/>
</dbReference>
<reference evidence="1 2" key="1">
    <citation type="journal article" date="2019" name="Int. J. Syst. Evol. Microbiol.">
        <title>The Global Catalogue of Microorganisms (GCM) 10K type strain sequencing project: providing services to taxonomists for standard genome sequencing and annotation.</title>
        <authorList>
            <consortium name="The Broad Institute Genomics Platform"/>
            <consortium name="The Broad Institute Genome Sequencing Center for Infectious Disease"/>
            <person name="Wu L."/>
            <person name="Ma J."/>
        </authorList>
    </citation>
    <scope>NUCLEOTIDE SEQUENCE [LARGE SCALE GENOMIC DNA]</scope>
    <source>
        <strain evidence="1 2">JCM 16242</strain>
    </source>
</reference>